<organism evidence="1">
    <name type="scientific">Oryza meridionalis</name>
    <dbReference type="NCBI Taxonomy" id="40149"/>
    <lineage>
        <taxon>Eukaryota</taxon>
        <taxon>Viridiplantae</taxon>
        <taxon>Streptophyta</taxon>
        <taxon>Embryophyta</taxon>
        <taxon>Tracheophyta</taxon>
        <taxon>Spermatophyta</taxon>
        <taxon>Magnoliopsida</taxon>
        <taxon>Liliopsida</taxon>
        <taxon>Poales</taxon>
        <taxon>Poaceae</taxon>
        <taxon>BOP clade</taxon>
        <taxon>Oryzoideae</taxon>
        <taxon>Oryzeae</taxon>
        <taxon>Oryzinae</taxon>
        <taxon>Oryza</taxon>
    </lineage>
</organism>
<dbReference type="Proteomes" id="UP000008021">
    <property type="component" value="Chromosome 7"/>
</dbReference>
<dbReference type="PANTHER" id="PTHR46087">
    <property type="entry name" value="PUTATIVE, EXPRESSED-RELATED"/>
    <property type="match status" value="1"/>
</dbReference>
<dbReference type="HOGENOM" id="CLU_967662_0_0_1"/>
<accession>A0A0E0E8Z3</accession>
<dbReference type="AlphaFoldDB" id="A0A0E0E8Z3"/>
<dbReference type="PANTHER" id="PTHR46087:SF4">
    <property type="entry name" value="OS07G0205900 PROTEIN"/>
    <property type="match status" value="1"/>
</dbReference>
<dbReference type="STRING" id="40149.A0A0E0E8Z3"/>
<evidence type="ECO:0000313" key="2">
    <source>
        <dbReference type="Proteomes" id="UP000008021"/>
    </source>
</evidence>
<dbReference type="Gramene" id="OMERI07G05560.1">
    <property type="protein sequence ID" value="OMERI07G05560.1"/>
    <property type="gene ID" value="OMERI07G05560"/>
</dbReference>
<protein>
    <submittedName>
        <fullName evidence="1">Uncharacterized protein</fullName>
    </submittedName>
</protein>
<name>A0A0E0E8Z3_9ORYZ</name>
<dbReference type="EnsemblPlants" id="OMERI07G05560.1">
    <property type="protein sequence ID" value="OMERI07G05560.1"/>
    <property type="gene ID" value="OMERI07G05560"/>
</dbReference>
<dbReference type="InterPro" id="IPR055296">
    <property type="entry name" value="SRL2-like"/>
</dbReference>
<dbReference type="eggNOG" id="KOG1877">
    <property type="taxonomic scope" value="Eukaryota"/>
</dbReference>
<reference evidence="1" key="1">
    <citation type="submission" date="2015-04" db="UniProtKB">
        <authorList>
            <consortium name="EnsemblPlants"/>
        </authorList>
    </citation>
    <scope>IDENTIFICATION</scope>
</reference>
<keyword evidence="2" id="KW-1185">Reference proteome</keyword>
<dbReference type="InterPro" id="IPR049152">
    <property type="entry name" value="EFR3-like_ARM"/>
</dbReference>
<sequence>MGVISRKVLPACGSLCYFCPGLRARSRQPVKRYKSILAEIFPKTQDEEPNERRIGKLCEYCSRNPLRVPKITVSLEQRIYKELRSEQYGFAKVVMLIYRRLLVSCKEQMPLFASSLLSIVHTLLDQKRQDDMRIIGCETLFDFAVNQRRKRRRAHGCSSACTGHRRSDIVAVAVDLDQAGASHHATSFASSSSPFPLKNPEEWRIEEGDRPSSSSTPVTVAICRIHLLRSLPPPDLFASYYGRPSFANLVAPTNEPPFAAGKLEIELGHGLPCLCPTGEEGRDFVLKI</sequence>
<reference evidence="1" key="2">
    <citation type="submission" date="2018-05" db="EMBL/GenBank/DDBJ databases">
        <title>OmerRS3 (Oryza meridionalis Reference Sequence Version 3).</title>
        <authorList>
            <person name="Zhang J."/>
            <person name="Kudrna D."/>
            <person name="Lee S."/>
            <person name="Talag J."/>
            <person name="Welchert J."/>
            <person name="Wing R.A."/>
        </authorList>
    </citation>
    <scope>NUCLEOTIDE SEQUENCE [LARGE SCALE GENOMIC DNA]</scope>
    <source>
        <strain evidence="1">cv. OR44</strain>
    </source>
</reference>
<proteinExistence type="predicted"/>
<dbReference type="Pfam" id="PF21052">
    <property type="entry name" value="EFR3_ARM"/>
    <property type="match status" value="1"/>
</dbReference>
<evidence type="ECO:0000313" key="1">
    <source>
        <dbReference type="EnsemblPlants" id="OMERI07G05560.1"/>
    </source>
</evidence>